<evidence type="ECO:0000313" key="3">
    <source>
        <dbReference type="Proteomes" id="UP000748531"/>
    </source>
</evidence>
<proteinExistence type="predicted"/>
<evidence type="ECO:0000256" key="1">
    <source>
        <dbReference type="SAM" id="Phobius"/>
    </source>
</evidence>
<dbReference type="OrthoDB" id="73653at2759"/>
<name>A0A8J4TL73_9TREM</name>
<feature type="transmembrane region" description="Helical" evidence="1">
    <location>
        <begin position="373"/>
        <end position="392"/>
    </location>
</feature>
<organism evidence="2 3">
    <name type="scientific">Paragonimus heterotremus</name>
    <dbReference type="NCBI Taxonomy" id="100268"/>
    <lineage>
        <taxon>Eukaryota</taxon>
        <taxon>Metazoa</taxon>
        <taxon>Spiralia</taxon>
        <taxon>Lophotrochozoa</taxon>
        <taxon>Platyhelminthes</taxon>
        <taxon>Trematoda</taxon>
        <taxon>Digenea</taxon>
        <taxon>Plagiorchiida</taxon>
        <taxon>Troglotremata</taxon>
        <taxon>Troglotrematidae</taxon>
        <taxon>Paragonimus</taxon>
    </lineage>
</organism>
<keyword evidence="1" id="KW-0812">Transmembrane</keyword>
<dbReference type="EMBL" id="LUCH01002441">
    <property type="protein sequence ID" value="KAF5401489.1"/>
    <property type="molecule type" value="Genomic_DNA"/>
</dbReference>
<dbReference type="GO" id="GO:0016286">
    <property type="term" value="F:small conductance calcium-activated potassium channel activity"/>
    <property type="evidence" value="ECO:0007669"/>
    <property type="project" value="InterPro"/>
</dbReference>
<gene>
    <name evidence="2" type="ORF">PHET_05312</name>
</gene>
<accession>A0A8J4TL73</accession>
<comment type="caution">
    <text evidence="2">The sequence shown here is derived from an EMBL/GenBank/DDBJ whole genome shotgun (WGS) entry which is preliminary data.</text>
</comment>
<reference evidence="2" key="1">
    <citation type="submission" date="2019-05" db="EMBL/GenBank/DDBJ databases">
        <title>Annotation for the trematode Paragonimus heterotremus.</title>
        <authorList>
            <person name="Choi Y.-J."/>
        </authorList>
    </citation>
    <scope>NUCLEOTIDE SEQUENCE</scope>
    <source>
        <strain evidence="2">LC</strain>
    </source>
</reference>
<sequence length="456" mass="51482">MLLNLVAVFLGKYSASTETDSHISSSVTVRAHPSFLEAFACSSTKSSCLPLGLVRDSFRKIDRTPTETAKCERLEDLSDKSNTDVQSEKPVSTTLTSKTTSEKIIKTVQIRLFSGRQNESSKVLNTTLDDKHETASLESTSILLGDDGLPIGQRAQMRRNAQDITPLYPSGGPLRSTQQAILQKPQTHNIGWRLSQRKILNERRRKISDYCFVLAIVGILLMVLELEFLMAGVYSRLFSVNNCIEDWRIATNCKKMGFVILEILLCMIHPPPIICNTNWSAGQLHFQNLEPEVSPSSMANVSHIWRSGDDIPANKMSKFSTPNISYKSETPSVQYAQLSLSYQNYVSYTTTQLPDSVSNTYFRTETLNVQNKFISLELILAIPMFLRLYLIFRVLLLHSTFFTDAGSRSIGALNRVKINVRFILKRQATARPGTMLLIFILSMWIITSWIMRVCER</sequence>
<dbReference type="GO" id="GO:0016020">
    <property type="term" value="C:membrane"/>
    <property type="evidence" value="ECO:0007669"/>
    <property type="project" value="InterPro"/>
</dbReference>
<protein>
    <submittedName>
        <fullName evidence="2">Uncharacterized protein</fullName>
    </submittedName>
</protein>
<dbReference type="Proteomes" id="UP000748531">
    <property type="component" value="Unassembled WGS sequence"/>
</dbReference>
<evidence type="ECO:0000313" key="2">
    <source>
        <dbReference type="EMBL" id="KAF5401489.1"/>
    </source>
</evidence>
<keyword evidence="1" id="KW-1133">Transmembrane helix</keyword>
<dbReference type="Pfam" id="PF03530">
    <property type="entry name" value="SK_channel"/>
    <property type="match status" value="2"/>
</dbReference>
<feature type="transmembrane region" description="Helical" evidence="1">
    <location>
        <begin position="210"/>
        <end position="234"/>
    </location>
</feature>
<keyword evidence="1" id="KW-0472">Membrane</keyword>
<dbReference type="InterPro" id="IPR015449">
    <property type="entry name" value="K_chnl_Ca-activ_SK"/>
</dbReference>
<dbReference type="AlphaFoldDB" id="A0A8J4TL73"/>
<keyword evidence="3" id="KW-1185">Reference proteome</keyword>
<feature type="transmembrane region" description="Helical" evidence="1">
    <location>
        <begin position="433"/>
        <end position="451"/>
    </location>
</feature>
<dbReference type="PANTHER" id="PTHR10153">
    <property type="entry name" value="SMALL CONDUCTANCE CALCIUM-ACTIVATED POTASSIUM CHANNEL"/>
    <property type="match status" value="1"/>
</dbReference>